<name>A0ABS4I4N9_9BACL</name>
<dbReference type="InterPro" id="IPR013571">
    <property type="entry name" value="Tscrpt_reg_QacR_C"/>
</dbReference>
<organism evidence="4 5">
    <name type="scientific">Paenibacillus aceris</name>
    <dbReference type="NCBI Taxonomy" id="869555"/>
    <lineage>
        <taxon>Bacteria</taxon>
        <taxon>Bacillati</taxon>
        <taxon>Bacillota</taxon>
        <taxon>Bacilli</taxon>
        <taxon>Bacillales</taxon>
        <taxon>Paenibacillaceae</taxon>
        <taxon>Paenibacillus</taxon>
    </lineage>
</organism>
<dbReference type="Proteomes" id="UP001519344">
    <property type="component" value="Unassembled WGS sequence"/>
</dbReference>
<dbReference type="Gene3D" id="1.10.10.60">
    <property type="entry name" value="Homeodomain-like"/>
    <property type="match status" value="1"/>
</dbReference>
<sequence length="199" mass="22934">MNKKKQQTEQTKKKIADAARILFAQKGYKATAIEDIVKAAGCSAGNIYYHFKNKEGLFLYLLEDWNREWDRTWLAKENLYPSTTEKIYGMAEFLALDQLSHPLTKAADEFFNNAEKAPDVEERINEMVKGYIDFNRQLLQKGIDNNEFEITNVSILAIILDSLLLGLSQHSRRMEREEALAAYRLAMDVFLRGIAKPIH</sequence>
<dbReference type="PRINTS" id="PR00455">
    <property type="entry name" value="HTHTETR"/>
</dbReference>
<dbReference type="SUPFAM" id="SSF46689">
    <property type="entry name" value="Homeodomain-like"/>
    <property type="match status" value="1"/>
</dbReference>
<dbReference type="InterPro" id="IPR050109">
    <property type="entry name" value="HTH-type_TetR-like_transc_reg"/>
</dbReference>
<dbReference type="SUPFAM" id="SSF48498">
    <property type="entry name" value="Tetracyclin repressor-like, C-terminal domain"/>
    <property type="match status" value="1"/>
</dbReference>
<evidence type="ECO:0000259" key="3">
    <source>
        <dbReference type="PROSITE" id="PS50977"/>
    </source>
</evidence>
<dbReference type="InterPro" id="IPR009057">
    <property type="entry name" value="Homeodomain-like_sf"/>
</dbReference>
<dbReference type="InterPro" id="IPR036271">
    <property type="entry name" value="Tet_transcr_reg_TetR-rel_C_sf"/>
</dbReference>
<gene>
    <name evidence="4" type="ORF">J2Z65_004935</name>
</gene>
<comment type="caution">
    <text evidence="4">The sequence shown here is derived from an EMBL/GenBank/DDBJ whole genome shotgun (WGS) entry which is preliminary data.</text>
</comment>
<evidence type="ECO:0000256" key="1">
    <source>
        <dbReference type="ARBA" id="ARBA00023125"/>
    </source>
</evidence>
<evidence type="ECO:0000313" key="4">
    <source>
        <dbReference type="EMBL" id="MBP1965690.1"/>
    </source>
</evidence>
<dbReference type="PROSITE" id="PS50977">
    <property type="entry name" value="HTH_TETR_2"/>
    <property type="match status" value="1"/>
</dbReference>
<feature type="domain" description="HTH tetR-type" evidence="3">
    <location>
        <begin position="9"/>
        <end position="69"/>
    </location>
</feature>
<dbReference type="EMBL" id="JAGGKV010000015">
    <property type="protein sequence ID" value="MBP1965690.1"/>
    <property type="molecule type" value="Genomic_DNA"/>
</dbReference>
<keyword evidence="5" id="KW-1185">Reference proteome</keyword>
<dbReference type="InterPro" id="IPR001647">
    <property type="entry name" value="HTH_TetR"/>
</dbReference>
<accession>A0ABS4I4N9</accession>
<dbReference type="RefSeq" id="WP_167059514.1">
    <property type="nucleotide sequence ID" value="NZ_JAAOZR010000023.1"/>
</dbReference>
<protein>
    <submittedName>
        <fullName evidence="4">AcrR family transcriptional regulator</fullName>
    </submittedName>
</protein>
<dbReference type="Pfam" id="PF00440">
    <property type="entry name" value="TetR_N"/>
    <property type="match status" value="1"/>
</dbReference>
<dbReference type="PANTHER" id="PTHR30055:SF211">
    <property type="entry name" value="TRANSCRIPTIONAL REGULATOR, TETR FAMILY"/>
    <property type="match status" value="1"/>
</dbReference>
<feature type="DNA-binding region" description="H-T-H motif" evidence="2">
    <location>
        <begin position="32"/>
        <end position="51"/>
    </location>
</feature>
<dbReference type="PANTHER" id="PTHR30055">
    <property type="entry name" value="HTH-TYPE TRANSCRIPTIONAL REGULATOR RUTR"/>
    <property type="match status" value="1"/>
</dbReference>
<dbReference type="Gene3D" id="1.10.357.10">
    <property type="entry name" value="Tetracycline Repressor, domain 2"/>
    <property type="match status" value="1"/>
</dbReference>
<proteinExistence type="predicted"/>
<reference evidence="4 5" key="1">
    <citation type="submission" date="2021-03" db="EMBL/GenBank/DDBJ databases">
        <title>Genomic Encyclopedia of Type Strains, Phase IV (KMG-IV): sequencing the most valuable type-strain genomes for metagenomic binning, comparative biology and taxonomic classification.</title>
        <authorList>
            <person name="Goeker M."/>
        </authorList>
    </citation>
    <scope>NUCLEOTIDE SEQUENCE [LARGE SCALE GENOMIC DNA]</scope>
    <source>
        <strain evidence="4 5">DSM 24950</strain>
    </source>
</reference>
<evidence type="ECO:0000256" key="2">
    <source>
        <dbReference type="PROSITE-ProRule" id="PRU00335"/>
    </source>
</evidence>
<keyword evidence="1 2" id="KW-0238">DNA-binding</keyword>
<evidence type="ECO:0000313" key="5">
    <source>
        <dbReference type="Proteomes" id="UP001519344"/>
    </source>
</evidence>
<dbReference type="Pfam" id="PF08360">
    <property type="entry name" value="TetR_C_5"/>
    <property type="match status" value="1"/>
</dbReference>